<evidence type="ECO:0000256" key="2">
    <source>
        <dbReference type="ARBA" id="ARBA00023128"/>
    </source>
</evidence>
<dbReference type="Proteomes" id="UP000078046">
    <property type="component" value="Unassembled WGS sequence"/>
</dbReference>
<comment type="subcellular location">
    <subcellularLocation>
        <location evidence="1">Mitochondrion</location>
    </subcellularLocation>
</comment>
<dbReference type="GO" id="GO:0005739">
    <property type="term" value="C:mitochondrion"/>
    <property type="evidence" value="ECO:0007669"/>
    <property type="project" value="UniProtKB-SubCell"/>
</dbReference>
<sequence>MTDSMYLRERREKCWKSRDLFHKCMSVYDEKFEKCKTQHDTYKNGCTKTWYLYFEKVRARKLFEKKQKSLDKEERSISLNYK</sequence>
<reference evidence="4 5" key="1">
    <citation type="submission" date="2016-04" db="EMBL/GenBank/DDBJ databases">
        <title>The genome of Intoshia linei affirms orthonectids as highly simplified spiralians.</title>
        <authorList>
            <person name="Mikhailov K.V."/>
            <person name="Slusarev G.S."/>
            <person name="Nikitin M.A."/>
            <person name="Logacheva M.D."/>
            <person name="Penin A."/>
            <person name="Aleoshin V."/>
            <person name="Panchin Y.V."/>
        </authorList>
    </citation>
    <scope>NUCLEOTIDE SEQUENCE [LARGE SCALE GENOMIC DNA]</scope>
    <source>
        <strain evidence="4">Intl2013</strain>
        <tissue evidence="4">Whole animal</tissue>
    </source>
</reference>
<evidence type="ECO:0000313" key="5">
    <source>
        <dbReference type="Proteomes" id="UP000078046"/>
    </source>
</evidence>
<name>A0A177AZL9_9BILA</name>
<organism evidence="4 5">
    <name type="scientific">Intoshia linei</name>
    <dbReference type="NCBI Taxonomy" id="1819745"/>
    <lineage>
        <taxon>Eukaryota</taxon>
        <taxon>Metazoa</taxon>
        <taxon>Spiralia</taxon>
        <taxon>Lophotrochozoa</taxon>
        <taxon>Mesozoa</taxon>
        <taxon>Orthonectida</taxon>
        <taxon>Rhopaluridae</taxon>
        <taxon>Intoshia</taxon>
    </lineage>
</organism>
<dbReference type="SUPFAM" id="SSF47694">
    <property type="entry name" value="Cytochrome c oxidase subunit h"/>
    <property type="match status" value="1"/>
</dbReference>
<dbReference type="Pfam" id="PF02297">
    <property type="entry name" value="COX6B"/>
    <property type="match status" value="1"/>
</dbReference>
<dbReference type="AlphaFoldDB" id="A0A177AZL9"/>
<keyword evidence="3" id="KW-1015">Disulfide bond</keyword>
<evidence type="ECO:0008006" key="6">
    <source>
        <dbReference type="Google" id="ProtNLM"/>
    </source>
</evidence>
<keyword evidence="2" id="KW-0496">Mitochondrion</keyword>
<dbReference type="InterPro" id="IPR048280">
    <property type="entry name" value="COX6B-like"/>
</dbReference>
<dbReference type="InterPro" id="IPR036549">
    <property type="entry name" value="CX6/COA6-like_sf"/>
</dbReference>
<proteinExistence type="predicted"/>
<dbReference type="OrthoDB" id="16284at2759"/>
<comment type="caution">
    <text evidence="4">The sequence shown here is derived from an EMBL/GenBank/DDBJ whole genome shotgun (WGS) entry which is preliminary data.</text>
</comment>
<keyword evidence="5" id="KW-1185">Reference proteome</keyword>
<dbReference type="PROSITE" id="PS51808">
    <property type="entry name" value="CHCH"/>
    <property type="match status" value="1"/>
</dbReference>
<gene>
    <name evidence="4" type="ORF">A3Q56_04766</name>
</gene>
<evidence type="ECO:0000313" key="4">
    <source>
        <dbReference type="EMBL" id="OAF67487.1"/>
    </source>
</evidence>
<protein>
    <recommendedName>
        <fullName evidence="6">Cytochrome c oxidase assembly factor 6</fullName>
    </recommendedName>
</protein>
<dbReference type="EMBL" id="LWCA01000647">
    <property type="protein sequence ID" value="OAF67487.1"/>
    <property type="molecule type" value="Genomic_DNA"/>
</dbReference>
<dbReference type="Gene3D" id="1.10.10.140">
    <property type="entry name" value="Cytochrome c oxidase, subunit VIb"/>
    <property type="match status" value="1"/>
</dbReference>
<evidence type="ECO:0000256" key="1">
    <source>
        <dbReference type="ARBA" id="ARBA00004173"/>
    </source>
</evidence>
<accession>A0A177AZL9</accession>
<evidence type="ECO:0000256" key="3">
    <source>
        <dbReference type="ARBA" id="ARBA00023157"/>
    </source>
</evidence>